<evidence type="ECO:0000256" key="1">
    <source>
        <dbReference type="ARBA" id="ARBA00004651"/>
    </source>
</evidence>
<dbReference type="InterPro" id="IPR017979">
    <property type="entry name" value="GPCR_3_CS"/>
</dbReference>
<dbReference type="PROSITE" id="PS00981">
    <property type="entry name" value="G_PROTEIN_RECEP_F3_3"/>
    <property type="match status" value="1"/>
</dbReference>
<gene>
    <name evidence="14" type="primary">LOC117668681</name>
</gene>
<dbReference type="InterPro" id="IPR000337">
    <property type="entry name" value="GPCR_3"/>
</dbReference>
<dbReference type="InterPro" id="IPR011500">
    <property type="entry name" value="GPCR_3_9-Cys_dom"/>
</dbReference>
<evidence type="ECO:0000256" key="3">
    <source>
        <dbReference type="ARBA" id="ARBA00022692"/>
    </source>
</evidence>
<dbReference type="Pfam" id="PF01094">
    <property type="entry name" value="ANF_receptor"/>
    <property type="match status" value="1"/>
</dbReference>
<keyword evidence="2" id="KW-1003">Cell membrane</keyword>
<keyword evidence="7 11" id="KW-0472">Membrane</keyword>
<proteinExistence type="predicted"/>
<evidence type="ECO:0000256" key="9">
    <source>
        <dbReference type="ARBA" id="ARBA00023180"/>
    </source>
</evidence>
<keyword evidence="3 11" id="KW-0812">Transmembrane</keyword>
<feature type="transmembrane region" description="Helical" evidence="11">
    <location>
        <begin position="591"/>
        <end position="615"/>
    </location>
</feature>
<keyword evidence="9" id="KW-0325">Glycoprotein</keyword>
<keyword evidence="8" id="KW-0675">Receptor</keyword>
<dbReference type="CDD" id="cd15283">
    <property type="entry name" value="7tmC_V2R_pheromone"/>
    <property type="match status" value="1"/>
</dbReference>
<evidence type="ECO:0000256" key="8">
    <source>
        <dbReference type="ARBA" id="ARBA00023170"/>
    </source>
</evidence>
<dbReference type="PANTHER" id="PTHR24061">
    <property type="entry name" value="CALCIUM-SENSING RECEPTOR-RELATED"/>
    <property type="match status" value="1"/>
</dbReference>
<accession>A0ABM3ZMQ9</accession>
<feature type="transmembrane region" description="Helical" evidence="11">
    <location>
        <begin position="741"/>
        <end position="763"/>
    </location>
</feature>
<comment type="subcellular location">
    <subcellularLocation>
        <location evidence="1">Cell membrane</location>
        <topology evidence="1">Multi-pass membrane protein</topology>
    </subcellularLocation>
</comment>
<evidence type="ECO:0000256" key="7">
    <source>
        <dbReference type="ARBA" id="ARBA00023136"/>
    </source>
</evidence>
<feature type="transmembrane region" description="Helical" evidence="11">
    <location>
        <begin position="680"/>
        <end position="703"/>
    </location>
</feature>
<evidence type="ECO:0000256" key="2">
    <source>
        <dbReference type="ARBA" id="ARBA00022475"/>
    </source>
</evidence>
<evidence type="ECO:0000313" key="14">
    <source>
        <dbReference type="RefSeq" id="XP_060549663.1"/>
    </source>
</evidence>
<protein>
    <submittedName>
        <fullName evidence="14">Vomeronasal type-2 receptor 26-like</fullName>
    </submittedName>
</protein>
<feature type="transmembrane region" description="Helical" evidence="11">
    <location>
        <begin position="559"/>
        <end position="579"/>
    </location>
</feature>
<keyword evidence="5 11" id="KW-1133">Transmembrane helix</keyword>
<dbReference type="InterPro" id="IPR028082">
    <property type="entry name" value="Peripla_BP_I"/>
</dbReference>
<dbReference type="InterPro" id="IPR004073">
    <property type="entry name" value="GPCR_3_vmron_rcpt_2"/>
</dbReference>
<keyword evidence="6" id="KW-0297">G-protein coupled receptor</keyword>
<keyword evidence="13" id="KW-1185">Reference proteome</keyword>
<evidence type="ECO:0000256" key="10">
    <source>
        <dbReference type="ARBA" id="ARBA00023224"/>
    </source>
</evidence>
<evidence type="ECO:0000256" key="5">
    <source>
        <dbReference type="ARBA" id="ARBA00022989"/>
    </source>
</evidence>
<evidence type="ECO:0000256" key="4">
    <source>
        <dbReference type="ARBA" id="ARBA00022729"/>
    </source>
</evidence>
<feature type="domain" description="G-protein coupled receptors family 3 profile" evidence="12">
    <location>
        <begin position="521"/>
        <end position="785"/>
    </location>
</feature>
<dbReference type="PRINTS" id="PR00248">
    <property type="entry name" value="GPCRMGR"/>
</dbReference>
<dbReference type="InterPro" id="IPR000068">
    <property type="entry name" value="GPCR_3_Ca_sens_rcpt-rel"/>
</dbReference>
<feature type="transmembrane region" description="Helical" evidence="11">
    <location>
        <begin position="521"/>
        <end position="544"/>
    </location>
</feature>
<dbReference type="InterPro" id="IPR001828">
    <property type="entry name" value="ANF_lig-bd_rcpt"/>
</dbReference>
<dbReference type="RefSeq" id="XP_060549663.1">
    <property type="nucleotide sequence ID" value="XM_060693680.1"/>
</dbReference>
<dbReference type="Gene3D" id="3.40.50.2300">
    <property type="match status" value="2"/>
</dbReference>
<dbReference type="GeneID" id="117668681"/>
<dbReference type="Proteomes" id="UP001652622">
    <property type="component" value="Unplaced"/>
</dbReference>
<dbReference type="PROSITE" id="PS50259">
    <property type="entry name" value="G_PROTEIN_RECEP_F3_4"/>
    <property type="match status" value="1"/>
</dbReference>
<dbReference type="Pfam" id="PF07562">
    <property type="entry name" value="NCD3G"/>
    <property type="match status" value="1"/>
</dbReference>
<dbReference type="PANTHER" id="PTHR24061:SF599">
    <property type="entry name" value="G-PROTEIN COUPLED RECEPTORS FAMILY 3 PROFILE DOMAIN-CONTAINING PROTEIN"/>
    <property type="match status" value="1"/>
</dbReference>
<keyword evidence="4" id="KW-0732">Signal</keyword>
<dbReference type="SUPFAM" id="SSF53822">
    <property type="entry name" value="Periplasmic binding protein-like I"/>
    <property type="match status" value="1"/>
</dbReference>
<feature type="transmembrane region" description="Helical" evidence="11">
    <location>
        <begin position="715"/>
        <end position="735"/>
    </location>
</feature>
<dbReference type="PRINTS" id="PR01535">
    <property type="entry name" value="VOMERONASL2R"/>
</dbReference>
<reference evidence="14" key="1">
    <citation type="submission" date="2025-08" db="UniProtKB">
        <authorList>
            <consortium name="RefSeq"/>
        </authorList>
    </citation>
    <scope>IDENTIFICATION</scope>
    <source>
        <tissue evidence="14">Blood</tissue>
    </source>
</reference>
<evidence type="ECO:0000256" key="6">
    <source>
        <dbReference type="ARBA" id="ARBA00023040"/>
    </source>
</evidence>
<name>A0ABM3ZMQ9_PANGU</name>
<sequence length="786" mass="89989">MIFAVKKINEDLQLLPNITLGFRIYESYGGEYTYLATMKLFSSQKQFIPNYKRGILNKLKSVIGTLDPNISIDIADILGVYRIPQLLYGPPPNMYAKTDIPFYYHMVPGEDFYFRGILQLLVHFRWTWVGILVKGDGGEKFEQLIFSWFSLHGICIAFLEQLRTIYISNADDGLKWFVEIFHRFINSKANVMIIKDKYVLELRWLLYLPEIEFVSIKPKGRVWIIASQMGLASFFYQKNWDIQVLHGALSFAVYSNEVKGFQHFLETRNHFSFFPQDGFIKDVWENAFGCVFPNPSQNDDPESICTEKEKLESLPGAFFEMRMTSPSYSIYNAVYAVAHALNAIQVDQQPHRRNWSGRKPNLQDVQPWQLHFFLKRIAFNNSIGDEISFDEKGELVTGLDLENWITFPNQSFYRVKVGKLDPWAAEDQMFTIHEETINWPCTFNQAGSELCTESCPPGNFKRKQEAKPFCCYNCHPCPKEKISSQKDMDDCSNCPEGQYPNKNQDSCLPKRISFLSYEEPMGISLVILAIFFSLSTAIVLATFLKHHHTPIIKANNQNLTYVLLISLLLCFLCSLQFLFIPGNIICLLRQISFGIIFSVAVSSVLAKTITVVLAFMATKPGSRMRNWVGRRLATSIVISGSLIQTGICTAWLFIFPPFPDVDTHSEIEEIILQCNEGSTTMFYCVLGYMGFLAAASFTVAFFSRNLPSSFNEAKCITFSMLIFCSVWISFVPSYLSTKGKYMVAVEVFSILASSAGLLVCIYFPKCYIIIFRPELNNREHLIKRKS</sequence>
<dbReference type="Pfam" id="PF00003">
    <property type="entry name" value="7tm_3"/>
    <property type="match status" value="1"/>
</dbReference>
<evidence type="ECO:0000259" key="12">
    <source>
        <dbReference type="PROSITE" id="PS50259"/>
    </source>
</evidence>
<dbReference type="Gene3D" id="2.10.50.30">
    <property type="entry name" value="GPCR, family 3, nine cysteines domain"/>
    <property type="match status" value="1"/>
</dbReference>
<dbReference type="InterPro" id="IPR017978">
    <property type="entry name" value="GPCR_3_C"/>
</dbReference>
<evidence type="ECO:0000256" key="11">
    <source>
        <dbReference type="SAM" id="Phobius"/>
    </source>
</evidence>
<keyword evidence="10" id="KW-0807">Transducer</keyword>
<organism evidence="13 14">
    <name type="scientific">Pantherophis guttatus</name>
    <name type="common">Corn snake</name>
    <name type="synonym">Elaphe guttata</name>
    <dbReference type="NCBI Taxonomy" id="94885"/>
    <lineage>
        <taxon>Eukaryota</taxon>
        <taxon>Metazoa</taxon>
        <taxon>Chordata</taxon>
        <taxon>Craniata</taxon>
        <taxon>Vertebrata</taxon>
        <taxon>Euteleostomi</taxon>
        <taxon>Lepidosauria</taxon>
        <taxon>Squamata</taxon>
        <taxon>Bifurcata</taxon>
        <taxon>Unidentata</taxon>
        <taxon>Episquamata</taxon>
        <taxon>Toxicofera</taxon>
        <taxon>Serpentes</taxon>
        <taxon>Colubroidea</taxon>
        <taxon>Colubridae</taxon>
        <taxon>Colubrinae</taxon>
        <taxon>Pantherophis</taxon>
    </lineage>
</organism>
<dbReference type="InterPro" id="IPR038550">
    <property type="entry name" value="GPCR_3_9-Cys_sf"/>
</dbReference>
<feature type="transmembrane region" description="Helical" evidence="11">
    <location>
        <begin position="636"/>
        <end position="655"/>
    </location>
</feature>
<evidence type="ECO:0000313" key="13">
    <source>
        <dbReference type="Proteomes" id="UP001652622"/>
    </source>
</evidence>